<protein>
    <submittedName>
        <fullName evidence="4">Putative mucin-3A isoform X1</fullName>
    </submittedName>
</protein>
<dbReference type="GO" id="GO:0042383">
    <property type="term" value="C:sarcolemma"/>
    <property type="evidence" value="ECO:0007669"/>
    <property type="project" value="TreeGrafter"/>
</dbReference>
<proteinExistence type="predicted"/>
<keyword evidence="2" id="KW-0472">Membrane</keyword>
<name>A0A2G8JB94_STIJA</name>
<dbReference type="OrthoDB" id="5990676at2759"/>
<dbReference type="GO" id="GO:0043236">
    <property type="term" value="F:laminin binding"/>
    <property type="evidence" value="ECO:0007669"/>
    <property type="project" value="TreeGrafter"/>
</dbReference>
<feature type="region of interest" description="Disordered" evidence="1">
    <location>
        <begin position="808"/>
        <end position="832"/>
    </location>
</feature>
<dbReference type="GO" id="GO:0007411">
    <property type="term" value="P:axon guidance"/>
    <property type="evidence" value="ECO:0007669"/>
    <property type="project" value="TreeGrafter"/>
</dbReference>
<gene>
    <name evidence="4" type="ORF">BSL78_30175</name>
</gene>
<dbReference type="Proteomes" id="UP000230750">
    <property type="component" value="Unassembled WGS sequence"/>
</dbReference>
<evidence type="ECO:0000313" key="4">
    <source>
        <dbReference type="EMBL" id="PIK33011.1"/>
    </source>
</evidence>
<dbReference type="EMBL" id="MRZV01002811">
    <property type="protein sequence ID" value="PIK33011.1"/>
    <property type="molecule type" value="Genomic_DNA"/>
</dbReference>
<dbReference type="PANTHER" id="PTHR21559">
    <property type="entry name" value="DYSTROGLYCAN-RELATED"/>
    <property type="match status" value="1"/>
</dbReference>
<keyword evidence="5" id="KW-1185">Reference proteome</keyword>
<feature type="domain" description="Peptidase S72" evidence="3">
    <location>
        <begin position="528"/>
        <end position="649"/>
    </location>
</feature>
<evidence type="ECO:0000256" key="2">
    <source>
        <dbReference type="SAM" id="Phobius"/>
    </source>
</evidence>
<dbReference type="STRING" id="307972.A0A2G8JB94"/>
<feature type="transmembrane region" description="Helical" evidence="2">
    <location>
        <begin position="672"/>
        <end position="696"/>
    </location>
</feature>
<dbReference type="GO" id="GO:0016011">
    <property type="term" value="C:dystroglycan complex"/>
    <property type="evidence" value="ECO:0007669"/>
    <property type="project" value="TreeGrafter"/>
</dbReference>
<dbReference type="PROSITE" id="PS51699">
    <property type="entry name" value="SEA_DG"/>
    <property type="match status" value="1"/>
</dbReference>
<reference evidence="4 5" key="1">
    <citation type="journal article" date="2017" name="PLoS Biol.">
        <title>The sea cucumber genome provides insights into morphological evolution and visceral regeneration.</title>
        <authorList>
            <person name="Zhang X."/>
            <person name="Sun L."/>
            <person name="Yuan J."/>
            <person name="Sun Y."/>
            <person name="Gao Y."/>
            <person name="Zhang L."/>
            <person name="Li S."/>
            <person name="Dai H."/>
            <person name="Hamel J.F."/>
            <person name="Liu C."/>
            <person name="Yu Y."/>
            <person name="Liu S."/>
            <person name="Lin W."/>
            <person name="Guo K."/>
            <person name="Jin S."/>
            <person name="Xu P."/>
            <person name="Storey K.B."/>
            <person name="Huan P."/>
            <person name="Zhang T."/>
            <person name="Zhou Y."/>
            <person name="Zhang J."/>
            <person name="Lin C."/>
            <person name="Li X."/>
            <person name="Xing L."/>
            <person name="Huo D."/>
            <person name="Sun M."/>
            <person name="Wang L."/>
            <person name="Mercier A."/>
            <person name="Li F."/>
            <person name="Yang H."/>
            <person name="Xiang J."/>
        </authorList>
    </citation>
    <scope>NUCLEOTIDE SEQUENCE [LARGE SCALE GENOMIC DNA]</scope>
    <source>
        <strain evidence="4">Shaxun</strain>
        <tissue evidence="4">Muscle</tissue>
    </source>
</reference>
<comment type="caution">
    <text evidence="4">The sequence shown here is derived from an EMBL/GenBank/DDBJ whole genome shotgun (WGS) entry which is preliminary data.</text>
</comment>
<keyword evidence="2" id="KW-1133">Transmembrane helix</keyword>
<evidence type="ECO:0000259" key="3">
    <source>
        <dbReference type="PROSITE" id="PS51699"/>
    </source>
</evidence>
<dbReference type="InterPro" id="IPR008465">
    <property type="entry name" value="DAG1_C"/>
</dbReference>
<sequence length="832" mass="88127">MRQGKTSLPSETPQGTINSVTSAFRSSPSLFFTSSTVLGTTAASRSTHRQLFTSPSLGPPSAFSSSPDLLFTRTASLGATAASHSSPGLLFTRTASLGATAASRSSPSLLFTRTASLGATAASHSSTGLLFTRTASLGETTACHSSTSLLFTRTASLGETAASHSSTGLLFTRTASLGETTTYPSSTGLLFTRTASLGETTAYPSSTGLLFTSTASLGETAASRISPSQMFTSSSFGKTTASRSLLFKSSSSAAGTSVFFSPTMQSVFPSSFTSETSPQHSLILSSLRSVSSSLILSLSTTMTLSSVTMVTQGTSNVPSMISSTRNIQQTSFDVSETLTSIVAPSMHVTPIGKTTSLLSIRSSKVQTSVSLLDSSVITGHIVPSTSSSSEDRSSLVLLTSLSPSHVTLVSSLILASRVLSLIVHQLPTRSIRSTPVLPSLPHLTSSPMFSSASTVAMTSLLPTIQTSSHISPSLVSSRYSSEIVSSSYSLPTTTAVPTDGVTTFKPTPSTVSVNGVPILLNPIDIIVLTSGEVFKYHIPTDTFYDKEDGNTPNLSLSLLDEDYRSITSSSWIFLDQEKLSEFNVFSVVSGSVIITYSNDSIPKTICDLNSIQVAMGLMVEDNGSVRPEFQETLGRQFPVTSVKLKLIGRCVSFITTSPPDVSFIPQTAQHKLWLSMSTAFIALLCLLLCGFLIYLYSRNKHPGEELLLSNEKPVYIGARKPVILANERSVRRNPRRSYPAVLPDDISPFKPQVKADIAIPLRRLPTDPFFQAQGFDNPVQRIPPPVYCPNPNGGALGGRSLGGGLLGGRGNPPAYQAPPPYFPPNSYMENKL</sequence>
<dbReference type="AlphaFoldDB" id="A0A2G8JB94"/>
<accession>A0A2G8JB94</accession>
<dbReference type="GO" id="GO:0002009">
    <property type="term" value="P:morphogenesis of an epithelium"/>
    <property type="evidence" value="ECO:0007669"/>
    <property type="project" value="TreeGrafter"/>
</dbReference>
<dbReference type="InterPro" id="IPR030398">
    <property type="entry name" value="SEA_DG_dom"/>
</dbReference>
<dbReference type="GO" id="GO:0021675">
    <property type="term" value="P:nerve development"/>
    <property type="evidence" value="ECO:0007669"/>
    <property type="project" value="TreeGrafter"/>
</dbReference>
<evidence type="ECO:0000313" key="5">
    <source>
        <dbReference type="Proteomes" id="UP000230750"/>
    </source>
</evidence>
<keyword evidence="2" id="KW-0812">Transmembrane</keyword>
<evidence type="ECO:0000256" key="1">
    <source>
        <dbReference type="SAM" id="MobiDB-lite"/>
    </source>
</evidence>
<dbReference type="Pfam" id="PF05454">
    <property type="entry name" value="DAG1"/>
    <property type="match status" value="1"/>
</dbReference>
<organism evidence="4 5">
    <name type="scientific">Stichopus japonicus</name>
    <name type="common">Sea cucumber</name>
    <dbReference type="NCBI Taxonomy" id="307972"/>
    <lineage>
        <taxon>Eukaryota</taxon>
        <taxon>Metazoa</taxon>
        <taxon>Echinodermata</taxon>
        <taxon>Eleutherozoa</taxon>
        <taxon>Echinozoa</taxon>
        <taxon>Holothuroidea</taxon>
        <taxon>Aspidochirotacea</taxon>
        <taxon>Aspidochirotida</taxon>
        <taxon>Stichopodidae</taxon>
        <taxon>Apostichopus</taxon>
    </lineage>
</organism>
<dbReference type="PANTHER" id="PTHR21559:SF21">
    <property type="entry name" value="DYSTROGLYCAN 1"/>
    <property type="match status" value="1"/>
</dbReference>